<dbReference type="GeneTree" id="ENSGT00940000159639"/>
<organism evidence="2 3">
    <name type="scientific">Equus caballus</name>
    <name type="common">Horse</name>
    <dbReference type="NCBI Taxonomy" id="9796"/>
    <lineage>
        <taxon>Eukaryota</taxon>
        <taxon>Metazoa</taxon>
        <taxon>Chordata</taxon>
        <taxon>Craniata</taxon>
        <taxon>Vertebrata</taxon>
        <taxon>Euteleostomi</taxon>
        <taxon>Mammalia</taxon>
        <taxon>Eutheria</taxon>
        <taxon>Laurasiatheria</taxon>
        <taxon>Perissodactyla</taxon>
        <taxon>Equidae</taxon>
        <taxon>Equus</taxon>
    </lineage>
</organism>
<sequence length="272" mass="28380">MSAGRPAPDTPIREEAALTCTLTDQSKVSVAPRGAGRAWAGPRRRLVTDSRVAGEVPLRGLEGAAMGRIPSADWHALRARRGDWAQALSAARVGRGSGRGEGAGAGDRCGGVMSSEVAARRDAKKLVRSSSGLRMVPEHRAFGSPFGLEEPQWVPDKEVGRGRPPAPRPRPRPGPPAPPPPPLPAPGTPERLPWPRCPPGHPAPRPSAAPGSCLPRARSWAGALCLVPFLGAPRPPRVSQSSETRPARGPPPGRGQCRAPRDAVCESAASTG</sequence>
<proteinExistence type="predicted"/>
<protein>
    <submittedName>
        <fullName evidence="2">Zinc finger FYVE-type containing 21</fullName>
    </submittedName>
</protein>
<reference evidence="2" key="2">
    <citation type="submission" date="2025-08" db="UniProtKB">
        <authorList>
            <consortium name="Ensembl"/>
        </authorList>
    </citation>
    <scope>IDENTIFICATION</scope>
    <source>
        <strain evidence="2">Thoroughbred</strain>
    </source>
</reference>
<reference evidence="2" key="3">
    <citation type="submission" date="2025-09" db="UniProtKB">
        <authorList>
            <consortium name="Ensembl"/>
        </authorList>
    </citation>
    <scope>IDENTIFICATION</scope>
    <source>
        <strain evidence="2">Thoroughbred</strain>
    </source>
</reference>
<reference evidence="2 3" key="1">
    <citation type="journal article" date="2009" name="Science">
        <title>Genome sequence, comparative analysis, and population genetics of the domestic horse.</title>
        <authorList>
            <consortium name="Broad Institute Genome Sequencing Platform"/>
            <consortium name="Broad Institute Whole Genome Assembly Team"/>
            <person name="Wade C.M."/>
            <person name="Giulotto E."/>
            <person name="Sigurdsson S."/>
            <person name="Zoli M."/>
            <person name="Gnerre S."/>
            <person name="Imsland F."/>
            <person name="Lear T.L."/>
            <person name="Adelson D.L."/>
            <person name="Bailey E."/>
            <person name="Bellone R.R."/>
            <person name="Bloecker H."/>
            <person name="Distl O."/>
            <person name="Edgar R.C."/>
            <person name="Garber M."/>
            <person name="Leeb T."/>
            <person name="Mauceli E."/>
            <person name="MacLeod J.N."/>
            <person name="Penedo M.C.T."/>
            <person name="Raison J.M."/>
            <person name="Sharpe T."/>
            <person name="Vogel J."/>
            <person name="Andersson L."/>
            <person name="Antczak D.F."/>
            <person name="Biagi T."/>
            <person name="Binns M.M."/>
            <person name="Chowdhary B.P."/>
            <person name="Coleman S.J."/>
            <person name="Della Valle G."/>
            <person name="Fryc S."/>
            <person name="Guerin G."/>
            <person name="Hasegawa T."/>
            <person name="Hill E.W."/>
            <person name="Jurka J."/>
            <person name="Kiialainen A."/>
            <person name="Lindgren G."/>
            <person name="Liu J."/>
            <person name="Magnani E."/>
            <person name="Mickelson J.R."/>
            <person name="Murray J."/>
            <person name="Nergadze S.G."/>
            <person name="Onofrio R."/>
            <person name="Pedroni S."/>
            <person name="Piras M.F."/>
            <person name="Raudsepp T."/>
            <person name="Rocchi M."/>
            <person name="Roeed K.H."/>
            <person name="Ryder O.A."/>
            <person name="Searle S."/>
            <person name="Skow L."/>
            <person name="Swinburne J.E."/>
            <person name="Syvaenen A.C."/>
            <person name="Tozaki T."/>
            <person name="Valberg S.J."/>
            <person name="Vaudin M."/>
            <person name="White J.R."/>
            <person name="Zody M.C."/>
            <person name="Lander E.S."/>
            <person name="Lindblad-Toh K."/>
        </authorList>
    </citation>
    <scope>NUCLEOTIDE SEQUENCE [LARGE SCALE GENOMIC DNA]</scope>
    <source>
        <strain evidence="2 3">Thoroughbred</strain>
    </source>
</reference>
<feature type="compositionally biased region" description="Pro residues" evidence="1">
    <location>
        <begin position="164"/>
        <end position="187"/>
    </location>
</feature>
<feature type="region of interest" description="Disordered" evidence="1">
    <location>
        <begin position="229"/>
        <end position="272"/>
    </location>
</feature>
<keyword evidence="3" id="KW-1185">Reference proteome</keyword>
<dbReference type="AlphaFoldDB" id="A0A9L0R0E6"/>
<feature type="region of interest" description="Disordered" evidence="1">
    <location>
        <begin position="142"/>
        <end position="214"/>
    </location>
</feature>
<feature type="compositionally biased region" description="Pro residues" evidence="1">
    <location>
        <begin position="195"/>
        <end position="207"/>
    </location>
</feature>
<dbReference type="Proteomes" id="UP000002281">
    <property type="component" value="Chromosome 24"/>
</dbReference>
<name>A0A9L0R0E6_HORSE</name>
<evidence type="ECO:0000256" key="1">
    <source>
        <dbReference type="SAM" id="MobiDB-lite"/>
    </source>
</evidence>
<gene>
    <name evidence="2" type="primary">ZFYVE21</name>
</gene>
<dbReference type="Ensembl" id="ENSECAT00000133413.1">
    <property type="protein sequence ID" value="ENSECAP00000055862.1"/>
    <property type="gene ID" value="ENSECAG00000016309.4"/>
</dbReference>
<evidence type="ECO:0000313" key="3">
    <source>
        <dbReference type="Proteomes" id="UP000002281"/>
    </source>
</evidence>
<evidence type="ECO:0000313" key="2">
    <source>
        <dbReference type="Ensembl" id="ENSECAP00000055862.1"/>
    </source>
</evidence>
<accession>A0A9L0R0E6</accession>